<dbReference type="OrthoDB" id="337830at2"/>
<dbReference type="GO" id="GO:0016491">
    <property type="term" value="F:oxidoreductase activity"/>
    <property type="evidence" value="ECO:0007669"/>
    <property type="project" value="UniProtKB-KW"/>
</dbReference>
<keyword evidence="7" id="KW-1185">Reference proteome</keyword>
<comment type="similarity">
    <text evidence="2">Belongs to the flavin monoamine oxidase family.</text>
</comment>
<accession>A0A0B2BEL8</accession>
<dbReference type="EMBL" id="PGEZ01000001">
    <property type="protein sequence ID" value="PJJ57354.1"/>
    <property type="molecule type" value="Genomic_DNA"/>
</dbReference>
<dbReference type="InterPro" id="IPR050703">
    <property type="entry name" value="Flavin_MAO"/>
</dbReference>
<dbReference type="PANTHER" id="PTHR43563">
    <property type="entry name" value="AMINE OXIDASE"/>
    <property type="match status" value="1"/>
</dbReference>
<dbReference type="Pfam" id="PF01593">
    <property type="entry name" value="Amino_oxidase"/>
    <property type="match status" value="1"/>
</dbReference>
<dbReference type="Proteomes" id="UP000230842">
    <property type="component" value="Unassembled WGS sequence"/>
</dbReference>
<feature type="domain" description="Amine oxidase" evidence="5">
    <location>
        <begin position="13"/>
        <end position="448"/>
    </location>
</feature>
<dbReference type="Gene3D" id="1.10.405.10">
    <property type="entry name" value="Guanine Nucleotide Dissociation Inhibitor, domain 1"/>
    <property type="match status" value="1"/>
</dbReference>
<sequence>MANVDVIVVGAGVSGLVAADRVRAAGRSVVVLEARDRVGGRTWTETVDGVDDVRVDSGGAWVAPDQRLVAAELQRFGLTTTAQAGVGDALMRLHGRTRRYRGAAATLDAVATADVAQAMLRFTAAASKVSLEEPWHGDAARRYDAMTFETWIRRTCLTSKGRDFFRGACGAVLATSPSNVSLLHVLFGARSAGGLEHMLTTEGGAQDARVVGGMQQLAQRLAEPMGRWVRLEEPVSAILSDDDHVTVDSDSGATTAHRVIVTVPPALAASIDYRPGLPAGRTMLTQRMPHGSVIKIHAVYRRPFWREQGLSGEAMTDRGPVSVTFDTSEPVGDGYGVLTAFAEADDAIALAALSPQRQRAEVLDALADLFGQPAYDVVALQLRNWTDEEWTRGCYAAHLPPGAWTQVGTALRAPVGRIHWAGTETARRWCGYVDGAIESGERAAAEVLAALP</sequence>
<name>A0A0B2BEL8_9ACTN</name>
<dbReference type="AlphaFoldDB" id="A0A0B2BEL8"/>
<feature type="binding site" evidence="4">
    <location>
        <position position="341"/>
    </location>
    <ligand>
        <name>substrate</name>
    </ligand>
</feature>
<feature type="binding site" evidence="4">
    <location>
        <position position="235"/>
    </location>
    <ligand>
        <name>FAD</name>
        <dbReference type="ChEBI" id="CHEBI:57692"/>
    </ligand>
</feature>
<evidence type="ECO:0000313" key="6">
    <source>
        <dbReference type="EMBL" id="PJJ57354.1"/>
    </source>
</evidence>
<feature type="binding site" evidence="4">
    <location>
        <begin position="33"/>
        <end position="34"/>
    </location>
    <ligand>
        <name>FAD</name>
        <dbReference type="ChEBI" id="CHEBI:57692"/>
    </ligand>
</feature>
<comment type="caution">
    <text evidence="6">The sequence shown here is derived from an EMBL/GenBank/DDBJ whole genome shotgun (WGS) entry which is preliminary data.</text>
</comment>
<feature type="binding site" evidence="4">
    <location>
        <position position="14"/>
    </location>
    <ligand>
        <name>FAD</name>
        <dbReference type="ChEBI" id="CHEBI:57692"/>
    </ligand>
</feature>
<dbReference type="RefSeq" id="WP_039350540.1">
    <property type="nucleotide sequence ID" value="NZ_PGEZ01000001.1"/>
</dbReference>
<evidence type="ECO:0000256" key="3">
    <source>
        <dbReference type="ARBA" id="ARBA00023002"/>
    </source>
</evidence>
<feature type="binding site" evidence="4">
    <location>
        <position position="424"/>
    </location>
    <ligand>
        <name>FAD</name>
        <dbReference type="ChEBI" id="CHEBI:57692"/>
    </ligand>
</feature>
<gene>
    <name evidence="6" type="ORF">CLV56_1582</name>
</gene>
<dbReference type="InterPro" id="IPR036188">
    <property type="entry name" value="FAD/NAD-bd_sf"/>
</dbReference>
<dbReference type="SUPFAM" id="SSF54373">
    <property type="entry name" value="FAD-linked reductases, C-terminal domain"/>
    <property type="match status" value="1"/>
</dbReference>
<evidence type="ECO:0000256" key="2">
    <source>
        <dbReference type="ARBA" id="ARBA00005995"/>
    </source>
</evidence>
<dbReference type="Gene3D" id="3.90.660.10">
    <property type="match status" value="1"/>
</dbReference>
<evidence type="ECO:0000256" key="1">
    <source>
        <dbReference type="ARBA" id="ARBA00001974"/>
    </source>
</evidence>
<dbReference type="PRINTS" id="PR00757">
    <property type="entry name" value="AMINEOXDASEF"/>
</dbReference>
<organism evidence="6 7">
    <name type="scientific">Mumia flava</name>
    <dbReference type="NCBI Taxonomy" id="1348852"/>
    <lineage>
        <taxon>Bacteria</taxon>
        <taxon>Bacillati</taxon>
        <taxon>Actinomycetota</taxon>
        <taxon>Actinomycetes</taxon>
        <taxon>Propionibacteriales</taxon>
        <taxon>Nocardioidaceae</taxon>
        <taxon>Mumia</taxon>
    </lineage>
</organism>
<evidence type="ECO:0000313" key="7">
    <source>
        <dbReference type="Proteomes" id="UP000230842"/>
    </source>
</evidence>
<keyword evidence="3" id="KW-0560">Oxidoreductase</keyword>
<evidence type="ECO:0000256" key="4">
    <source>
        <dbReference type="PIRSR" id="PIRSR601613-1"/>
    </source>
</evidence>
<comment type="cofactor">
    <cofactor evidence="1">
        <name>FAD</name>
        <dbReference type="ChEBI" id="CHEBI:57692"/>
    </cofactor>
</comment>
<protein>
    <submittedName>
        <fullName evidence="6">Monoamine oxidase</fullName>
    </submittedName>
</protein>
<evidence type="ECO:0000259" key="5">
    <source>
        <dbReference type="Pfam" id="PF01593"/>
    </source>
</evidence>
<dbReference type="SUPFAM" id="SSF51905">
    <property type="entry name" value="FAD/NAD(P)-binding domain"/>
    <property type="match status" value="1"/>
</dbReference>
<dbReference type="Gene3D" id="3.50.50.60">
    <property type="entry name" value="FAD/NAD(P)-binding domain"/>
    <property type="match status" value="1"/>
</dbReference>
<dbReference type="InterPro" id="IPR001613">
    <property type="entry name" value="Flavin_amine_oxidase"/>
</dbReference>
<reference evidence="6 7" key="1">
    <citation type="submission" date="2017-11" db="EMBL/GenBank/DDBJ databases">
        <title>Genomic Encyclopedia of Archaeal and Bacterial Type Strains, Phase II (KMG-II): From Individual Species to Whole Genera.</title>
        <authorList>
            <person name="Goeker M."/>
        </authorList>
    </citation>
    <scope>NUCLEOTIDE SEQUENCE [LARGE SCALE GENOMIC DNA]</scope>
    <source>
        <strain evidence="6 7">DSM 27763</strain>
    </source>
</reference>
<dbReference type="InterPro" id="IPR002937">
    <property type="entry name" value="Amino_oxidase"/>
</dbReference>
<proteinExistence type="inferred from homology"/>
<dbReference type="PANTHER" id="PTHR43563:SF1">
    <property type="entry name" value="AMINE OXIDASE [FLAVIN-CONTAINING] B"/>
    <property type="match status" value="1"/>
</dbReference>